<keyword evidence="6" id="KW-0004">4Fe-4S</keyword>
<comment type="catalytic activity">
    <reaction evidence="1">
        <text>ATP + protein L-histidine = ADP + protein N-phospho-L-histidine.</text>
        <dbReference type="EC" id="2.7.13.3"/>
    </reaction>
</comment>
<feature type="transmembrane region" description="Helical" evidence="17">
    <location>
        <begin position="20"/>
        <end position="42"/>
    </location>
</feature>
<dbReference type="SUPFAM" id="SSF55874">
    <property type="entry name" value="ATPase domain of HSP90 chaperone/DNA topoisomerase II/histidine kinase"/>
    <property type="match status" value="1"/>
</dbReference>
<dbReference type="InterPro" id="IPR005467">
    <property type="entry name" value="His_kinase_dom"/>
</dbReference>
<dbReference type="InterPro" id="IPR004358">
    <property type="entry name" value="Sig_transdc_His_kin-like_C"/>
</dbReference>
<evidence type="ECO:0000256" key="7">
    <source>
        <dbReference type="ARBA" id="ARBA00022490"/>
    </source>
</evidence>
<evidence type="ECO:0000256" key="9">
    <source>
        <dbReference type="ARBA" id="ARBA00022723"/>
    </source>
</evidence>
<feature type="transmembrane region" description="Helical" evidence="17">
    <location>
        <begin position="92"/>
        <end position="116"/>
    </location>
</feature>
<evidence type="ECO:0000256" key="2">
    <source>
        <dbReference type="ARBA" id="ARBA00001966"/>
    </source>
</evidence>
<keyword evidence="11" id="KW-0408">Iron</keyword>
<sequence length="406" mass="42077">MNGASAQGTEATTGPPPGPWYPLWAGFVVIGGLAASVVVFLIHSHSTAGRLGACAALAGIVVWTLVLGKVHVGRGESYSSRELNGRTAGFTFGVVALFIVAINLSAGAVAVLPVVYSLIYLALPLRTALVTGTAVSAIIPLAALATQGAHGPDVPLALSLSLIGLVLSPMVGSAITVAVERGEQQAALLEQLAQSRAETARLSHVAGRSDERARLAREIHDTLAQGFTSIVALAQAVESEIDANPETARRHIGLIRDTARENLAEARSMVVELTPSVLSEGSLVDSVRRQGDRLADATGITVTVNAAETFPALDTAGEVVLLRVAQEAFSNVRKHAEASAVTVDMRQTGACVRLSVTDDGTGFAFDRISTGFGLRGMRERAEQVGGTMSVSSRPGHGTTVEVEIPA</sequence>
<evidence type="ECO:0000256" key="8">
    <source>
        <dbReference type="ARBA" id="ARBA00022679"/>
    </source>
</evidence>
<keyword evidence="17" id="KW-0472">Membrane</keyword>
<keyword evidence="13" id="KW-0411">Iron-sulfur</keyword>
<keyword evidence="20" id="KW-1185">Reference proteome</keyword>
<evidence type="ECO:0000256" key="6">
    <source>
        <dbReference type="ARBA" id="ARBA00022485"/>
    </source>
</evidence>
<dbReference type="EC" id="2.7.13.3" evidence="4"/>
<dbReference type="InterPro" id="IPR011712">
    <property type="entry name" value="Sig_transdc_His_kin_sub3_dim/P"/>
</dbReference>
<evidence type="ECO:0000256" key="11">
    <source>
        <dbReference type="ARBA" id="ARBA00023004"/>
    </source>
</evidence>
<comment type="cofactor">
    <cofactor evidence="2">
        <name>[4Fe-4S] cluster</name>
        <dbReference type="ChEBI" id="CHEBI:49883"/>
    </cofactor>
</comment>
<evidence type="ECO:0000256" key="4">
    <source>
        <dbReference type="ARBA" id="ARBA00012438"/>
    </source>
</evidence>
<feature type="transmembrane region" description="Helical" evidence="17">
    <location>
        <begin position="128"/>
        <end position="150"/>
    </location>
</feature>
<comment type="subcellular location">
    <subcellularLocation>
        <location evidence="3">Cytoplasm</location>
    </subcellularLocation>
</comment>
<feature type="transmembrane region" description="Helical" evidence="17">
    <location>
        <begin position="54"/>
        <end position="72"/>
    </location>
</feature>
<evidence type="ECO:0000256" key="5">
    <source>
        <dbReference type="ARBA" id="ARBA00017322"/>
    </source>
</evidence>
<keyword evidence="10 19" id="KW-0418">Kinase</keyword>
<dbReference type="Gene3D" id="3.30.565.10">
    <property type="entry name" value="Histidine kinase-like ATPase, C-terminal domain"/>
    <property type="match status" value="1"/>
</dbReference>
<feature type="transmembrane region" description="Helical" evidence="17">
    <location>
        <begin position="156"/>
        <end position="179"/>
    </location>
</feature>
<evidence type="ECO:0000313" key="20">
    <source>
        <dbReference type="Proteomes" id="UP000683310"/>
    </source>
</evidence>
<evidence type="ECO:0000259" key="18">
    <source>
        <dbReference type="PROSITE" id="PS50109"/>
    </source>
</evidence>
<reference evidence="19 20" key="1">
    <citation type="submission" date="2021-04" db="EMBL/GenBank/DDBJ databases">
        <title>Nocardia tengchongensis.</title>
        <authorList>
            <person name="Zhuang k."/>
            <person name="Ran Y."/>
            <person name="Li W."/>
        </authorList>
    </citation>
    <scope>NUCLEOTIDE SEQUENCE [LARGE SCALE GENOMIC DNA]</scope>
    <source>
        <strain evidence="19 20">CFH S0057</strain>
    </source>
</reference>
<evidence type="ECO:0000256" key="13">
    <source>
        <dbReference type="ARBA" id="ARBA00023014"/>
    </source>
</evidence>
<gene>
    <name evidence="19" type="ORF">KHQ06_09580</name>
</gene>
<evidence type="ECO:0000313" key="19">
    <source>
        <dbReference type="EMBL" id="QVI23137.1"/>
    </source>
</evidence>
<organism evidence="19 20">
    <name type="scientific">Nocardia tengchongensis</name>
    <dbReference type="NCBI Taxonomy" id="2055889"/>
    <lineage>
        <taxon>Bacteria</taxon>
        <taxon>Bacillati</taxon>
        <taxon>Actinomycetota</taxon>
        <taxon>Actinomycetes</taxon>
        <taxon>Mycobacteriales</taxon>
        <taxon>Nocardiaceae</taxon>
        <taxon>Nocardia</taxon>
    </lineage>
</organism>
<dbReference type="PROSITE" id="PS50109">
    <property type="entry name" value="HIS_KIN"/>
    <property type="match status" value="1"/>
</dbReference>
<keyword evidence="17" id="KW-0812">Transmembrane</keyword>
<keyword evidence="7" id="KW-0963">Cytoplasm</keyword>
<feature type="domain" description="Histidine kinase" evidence="18">
    <location>
        <begin position="218"/>
        <end position="406"/>
    </location>
</feature>
<evidence type="ECO:0000256" key="15">
    <source>
        <dbReference type="ARBA" id="ARBA00030800"/>
    </source>
</evidence>
<evidence type="ECO:0000256" key="16">
    <source>
        <dbReference type="SAM" id="MobiDB-lite"/>
    </source>
</evidence>
<evidence type="ECO:0000256" key="12">
    <source>
        <dbReference type="ARBA" id="ARBA00023012"/>
    </source>
</evidence>
<dbReference type="EMBL" id="CP074371">
    <property type="protein sequence ID" value="QVI23137.1"/>
    <property type="molecule type" value="Genomic_DNA"/>
</dbReference>
<evidence type="ECO:0000256" key="10">
    <source>
        <dbReference type="ARBA" id="ARBA00022777"/>
    </source>
</evidence>
<dbReference type="PANTHER" id="PTHR24421:SF62">
    <property type="entry name" value="SENSORY TRANSDUCTION HISTIDINE KINASE"/>
    <property type="match status" value="1"/>
</dbReference>
<comment type="function">
    <text evidence="14">Member of the two-component regulatory system NreB/NreC involved in the control of dissimilatory nitrate/nitrite reduction in response to oxygen. NreB functions as a direct oxygen sensor histidine kinase which is autophosphorylated, in the absence of oxygen, probably at the conserved histidine residue, and transfers its phosphate group probably to a conserved aspartate residue of NreC. NreB/NreC activates the expression of the nitrate (narGHJI) and nitrite (nir) reductase operons, as well as the putative nitrate transporter gene narT.</text>
</comment>
<keyword evidence="12" id="KW-0902">Two-component regulatory system</keyword>
<keyword evidence="17" id="KW-1133">Transmembrane helix</keyword>
<dbReference type="CDD" id="cd16917">
    <property type="entry name" value="HATPase_UhpB-NarQ-NarX-like"/>
    <property type="match status" value="1"/>
</dbReference>
<dbReference type="GO" id="GO:0016301">
    <property type="term" value="F:kinase activity"/>
    <property type="evidence" value="ECO:0007669"/>
    <property type="project" value="UniProtKB-KW"/>
</dbReference>
<evidence type="ECO:0000256" key="14">
    <source>
        <dbReference type="ARBA" id="ARBA00024827"/>
    </source>
</evidence>
<keyword evidence="9" id="KW-0479">Metal-binding</keyword>
<dbReference type="Proteomes" id="UP000683310">
    <property type="component" value="Chromosome"/>
</dbReference>
<keyword evidence="8" id="KW-0808">Transferase</keyword>
<dbReference type="PANTHER" id="PTHR24421">
    <property type="entry name" value="NITRATE/NITRITE SENSOR PROTEIN NARX-RELATED"/>
    <property type="match status" value="1"/>
</dbReference>
<evidence type="ECO:0000256" key="3">
    <source>
        <dbReference type="ARBA" id="ARBA00004496"/>
    </source>
</evidence>
<name>A0ABX8CT94_9NOCA</name>
<dbReference type="InterPro" id="IPR003594">
    <property type="entry name" value="HATPase_dom"/>
</dbReference>
<dbReference type="Pfam" id="PF02518">
    <property type="entry name" value="HATPase_c"/>
    <property type="match status" value="1"/>
</dbReference>
<dbReference type="Gene3D" id="1.20.5.1930">
    <property type="match status" value="1"/>
</dbReference>
<dbReference type="InterPro" id="IPR050482">
    <property type="entry name" value="Sensor_HK_TwoCompSys"/>
</dbReference>
<dbReference type="Pfam" id="PF07730">
    <property type="entry name" value="HisKA_3"/>
    <property type="match status" value="1"/>
</dbReference>
<protein>
    <recommendedName>
        <fullName evidence="5">Oxygen sensor histidine kinase NreB</fullName>
        <ecNumber evidence="4">2.7.13.3</ecNumber>
    </recommendedName>
    <alternativeName>
        <fullName evidence="15">Nitrogen regulation protein B</fullName>
    </alternativeName>
</protein>
<dbReference type="PRINTS" id="PR00344">
    <property type="entry name" value="BCTRLSENSOR"/>
</dbReference>
<dbReference type="InterPro" id="IPR017205">
    <property type="entry name" value="Sig_transdc_His_kinase_ChrS"/>
</dbReference>
<dbReference type="InterPro" id="IPR036890">
    <property type="entry name" value="HATPase_C_sf"/>
</dbReference>
<evidence type="ECO:0000256" key="1">
    <source>
        <dbReference type="ARBA" id="ARBA00000085"/>
    </source>
</evidence>
<accession>A0ABX8CT94</accession>
<feature type="region of interest" description="Disordered" evidence="16">
    <location>
        <begin position="387"/>
        <end position="406"/>
    </location>
</feature>
<dbReference type="SMART" id="SM00387">
    <property type="entry name" value="HATPase_c"/>
    <property type="match status" value="1"/>
</dbReference>
<evidence type="ECO:0000256" key="17">
    <source>
        <dbReference type="SAM" id="Phobius"/>
    </source>
</evidence>
<dbReference type="PIRSF" id="PIRSF037434">
    <property type="entry name" value="STHK_ChrS"/>
    <property type="match status" value="1"/>
</dbReference>
<proteinExistence type="predicted"/>